<protein>
    <recommendedName>
        <fullName evidence="2">HNH nuclease domain-containing protein</fullName>
    </recommendedName>
</protein>
<comment type="caution">
    <text evidence="1">The sequence shown here is derived from an EMBL/GenBank/DDBJ whole genome shotgun (WGS) entry which is preliminary data.</text>
</comment>
<dbReference type="CDD" id="cd00085">
    <property type="entry name" value="HNHc"/>
    <property type="match status" value="1"/>
</dbReference>
<reference evidence="1" key="1">
    <citation type="journal article" date="2015" name="Nature">
        <title>Complex archaea that bridge the gap between prokaryotes and eukaryotes.</title>
        <authorList>
            <person name="Spang A."/>
            <person name="Saw J.H."/>
            <person name="Jorgensen S.L."/>
            <person name="Zaremba-Niedzwiedzka K."/>
            <person name="Martijn J."/>
            <person name="Lind A.E."/>
            <person name="van Eijk R."/>
            <person name="Schleper C."/>
            <person name="Guy L."/>
            <person name="Ettema T.J."/>
        </authorList>
    </citation>
    <scope>NUCLEOTIDE SEQUENCE</scope>
</reference>
<dbReference type="AlphaFoldDB" id="A0A0F9YBI1"/>
<gene>
    <name evidence="1" type="ORF">LCGC14_0112240</name>
</gene>
<proteinExistence type="predicted"/>
<evidence type="ECO:0008006" key="2">
    <source>
        <dbReference type="Google" id="ProtNLM"/>
    </source>
</evidence>
<dbReference type="InterPro" id="IPR003615">
    <property type="entry name" value="HNH_nuc"/>
</dbReference>
<evidence type="ECO:0000313" key="1">
    <source>
        <dbReference type="EMBL" id="KKO01869.1"/>
    </source>
</evidence>
<dbReference type="EMBL" id="LAZR01000033">
    <property type="protein sequence ID" value="KKO01869.1"/>
    <property type="molecule type" value="Genomic_DNA"/>
</dbReference>
<dbReference type="Gene3D" id="1.10.30.50">
    <property type="match status" value="1"/>
</dbReference>
<sequence length="232" mass="25759">MFLNLFQMHLTTLTLSAQAHNKLNATMIDEIVSAMQAHDWTCNVCGVRLPQMMEVDHLKGHNPSAKDALAPICQFCHDRKHMLWAASRKRLSLIHAPDLTYEEISQISWALMSNKGQQGFDIDEKKLQRDLASRQEDAFDAIGHNNLEAIFEAAYSLLDAKGEEVALERMQAMDAHIKLAPAALFMENPVIDGWSPGGFRTVSADWGEKVTPANFPGYAALRSAGGSLKARL</sequence>
<name>A0A0F9YBI1_9ZZZZ</name>
<accession>A0A0F9YBI1</accession>
<organism evidence="1">
    <name type="scientific">marine sediment metagenome</name>
    <dbReference type="NCBI Taxonomy" id="412755"/>
    <lineage>
        <taxon>unclassified sequences</taxon>
        <taxon>metagenomes</taxon>
        <taxon>ecological metagenomes</taxon>
    </lineage>
</organism>